<organism evidence="1 2">
    <name type="scientific">Portunus trituberculatus</name>
    <name type="common">Swimming crab</name>
    <name type="synonym">Neptunus trituberculatus</name>
    <dbReference type="NCBI Taxonomy" id="210409"/>
    <lineage>
        <taxon>Eukaryota</taxon>
        <taxon>Metazoa</taxon>
        <taxon>Ecdysozoa</taxon>
        <taxon>Arthropoda</taxon>
        <taxon>Crustacea</taxon>
        <taxon>Multicrustacea</taxon>
        <taxon>Malacostraca</taxon>
        <taxon>Eumalacostraca</taxon>
        <taxon>Eucarida</taxon>
        <taxon>Decapoda</taxon>
        <taxon>Pleocyemata</taxon>
        <taxon>Brachyura</taxon>
        <taxon>Eubrachyura</taxon>
        <taxon>Portunoidea</taxon>
        <taxon>Portunidae</taxon>
        <taxon>Portuninae</taxon>
        <taxon>Portunus</taxon>
    </lineage>
</organism>
<sequence>MCIIAGLSSLLLPETKGAKLPDLIEEVKSKCSKVVY</sequence>
<protein>
    <submittedName>
        <fullName evidence="1">Uncharacterized protein</fullName>
    </submittedName>
</protein>
<evidence type="ECO:0000313" key="2">
    <source>
        <dbReference type="Proteomes" id="UP000324222"/>
    </source>
</evidence>
<dbReference type="EMBL" id="VSRR010032801">
    <property type="protein sequence ID" value="MPC71392.1"/>
    <property type="molecule type" value="Genomic_DNA"/>
</dbReference>
<dbReference type="Proteomes" id="UP000324222">
    <property type="component" value="Unassembled WGS sequence"/>
</dbReference>
<keyword evidence="2" id="KW-1185">Reference proteome</keyword>
<reference evidence="1 2" key="1">
    <citation type="submission" date="2019-05" db="EMBL/GenBank/DDBJ databases">
        <title>Another draft genome of Portunus trituberculatus and its Hox gene families provides insights of decapod evolution.</title>
        <authorList>
            <person name="Jeong J.-H."/>
            <person name="Song I."/>
            <person name="Kim S."/>
            <person name="Choi T."/>
            <person name="Kim D."/>
            <person name="Ryu S."/>
            <person name="Kim W."/>
        </authorList>
    </citation>
    <scope>NUCLEOTIDE SEQUENCE [LARGE SCALE GENOMIC DNA]</scope>
    <source>
        <tissue evidence="1">Muscle</tissue>
    </source>
</reference>
<dbReference type="AlphaFoldDB" id="A0A5B7HJG9"/>
<evidence type="ECO:0000313" key="1">
    <source>
        <dbReference type="EMBL" id="MPC71392.1"/>
    </source>
</evidence>
<name>A0A5B7HJG9_PORTR</name>
<proteinExistence type="predicted"/>
<gene>
    <name evidence="1" type="ORF">E2C01_065669</name>
</gene>
<comment type="caution">
    <text evidence="1">The sequence shown here is derived from an EMBL/GenBank/DDBJ whole genome shotgun (WGS) entry which is preliminary data.</text>
</comment>
<accession>A0A5B7HJG9</accession>